<keyword evidence="3" id="KW-1185">Reference proteome</keyword>
<name>M1DKM1_SOLTU</name>
<accession>M1DKM1</accession>
<evidence type="ECO:0000313" key="3">
    <source>
        <dbReference type="Proteomes" id="UP000011115"/>
    </source>
</evidence>
<organism evidence="2 3">
    <name type="scientific">Solanum tuberosum</name>
    <name type="common">Potato</name>
    <dbReference type="NCBI Taxonomy" id="4113"/>
    <lineage>
        <taxon>Eukaryota</taxon>
        <taxon>Viridiplantae</taxon>
        <taxon>Streptophyta</taxon>
        <taxon>Embryophyta</taxon>
        <taxon>Tracheophyta</taxon>
        <taxon>Spermatophyta</taxon>
        <taxon>Magnoliopsida</taxon>
        <taxon>eudicotyledons</taxon>
        <taxon>Gunneridae</taxon>
        <taxon>Pentapetalae</taxon>
        <taxon>asterids</taxon>
        <taxon>lamiids</taxon>
        <taxon>Solanales</taxon>
        <taxon>Solanaceae</taxon>
        <taxon>Solanoideae</taxon>
        <taxon>Solaneae</taxon>
        <taxon>Solanum</taxon>
    </lineage>
</organism>
<proteinExistence type="predicted"/>
<sequence>MDSGSENLTFSLKNVEKRVRFAWGYSLAQKVEKSIMRSFLGFINDIKSHRAHCSGPHPAAKALPKRPEPPPQQLLRNSELFVFHLQYESRRTRHSDPNPALAAPPERPNPAPKWPKRNRELFQEFQNSHFTTHL</sequence>
<reference evidence="2" key="2">
    <citation type="submission" date="2015-06" db="UniProtKB">
        <authorList>
            <consortium name="EnsemblPlants"/>
        </authorList>
    </citation>
    <scope>IDENTIFICATION</scope>
    <source>
        <strain evidence="2">DM1-3 516 R44</strain>
    </source>
</reference>
<dbReference type="EnsemblPlants" id="PGSC0003DMT400090539">
    <property type="protein sequence ID" value="PGSC0003DMT400090539"/>
    <property type="gene ID" value="PGSC0003DMG400040110"/>
</dbReference>
<reference evidence="3" key="1">
    <citation type="journal article" date="2011" name="Nature">
        <title>Genome sequence and analysis of the tuber crop potato.</title>
        <authorList>
            <consortium name="The Potato Genome Sequencing Consortium"/>
        </authorList>
    </citation>
    <scope>NUCLEOTIDE SEQUENCE [LARGE SCALE GENOMIC DNA]</scope>
    <source>
        <strain evidence="3">cv. DM1-3 516 R44</strain>
    </source>
</reference>
<protein>
    <submittedName>
        <fullName evidence="2">Uncharacterized protein</fullName>
    </submittedName>
</protein>
<feature type="region of interest" description="Disordered" evidence="1">
    <location>
        <begin position="89"/>
        <end position="119"/>
    </location>
</feature>
<dbReference type="Gramene" id="PGSC0003DMT400090539">
    <property type="protein sequence ID" value="PGSC0003DMT400090539"/>
    <property type="gene ID" value="PGSC0003DMG400040110"/>
</dbReference>
<evidence type="ECO:0000256" key="1">
    <source>
        <dbReference type="SAM" id="MobiDB-lite"/>
    </source>
</evidence>
<dbReference type="InParanoid" id="M1DKM1"/>
<evidence type="ECO:0000313" key="2">
    <source>
        <dbReference type="EnsemblPlants" id="PGSC0003DMT400090539"/>
    </source>
</evidence>
<dbReference type="PaxDb" id="4113-PGSC0003DMT400090539"/>
<dbReference type="HOGENOM" id="CLU_1899891_0_0_1"/>
<dbReference type="Proteomes" id="UP000011115">
    <property type="component" value="Unassembled WGS sequence"/>
</dbReference>
<feature type="region of interest" description="Disordered" evidence="1">
    <location>
        <begin position="52"/>
        <end position="73"/>
    </location>
</feature>
<dbReference type="AlphaFoldDB" id="M1DKM1"/>